<keyword evidence="6 10" id="KW-0812">Transmembrane</keyword>
<organism evidence="11 12">
    <name type="scientific">Hemibagrus guttatus</name>
    <dbReference type="NCBI Taxonomy" id="175788"/>
    <lineage>
        <taxon>Eukaryota</taxon>
        <taxon>Metazoa</taxon>
        <taxon>Chordata</taxon>
        <taxon>Craniata</taxon>
        <taxon>Vertebrata</taxon>
        <taxon>Euteleostomi</taxon>
        <taxon>Actinopterygii</taxon>
        <taxon>Neopterygii</taxon>
        <taxon>Teleostei</taxon>
        <taxon>Ostariophysi</taxon>
        <taxon>Siluriformes</taxon>
        <taxon>Bagridae</taxon>
        <taxon>Hemibagrus</taxon>
    </lineage>
</organism>
<evidence type="ECO:0000256" key="1">
    <source>
        <dbReference type="ARBA" id="ARBA00004435"/>
    </source>
</evidence>
<evidence type="ECO:0000256" key="8">
    <source>
        <dbReference type="ARBA" id="ARBA00022989"/>
    </source>
</evidence>
<comment type="caution">
    <text evidence="11">The sequence shown here is derived from an EMBL/GenBank/DDBJ whole genome shotgun (WGS) entry which is preliminary data.</text>
</comment>
<accession>A0AAE0Q5Q6</accession>
<evidence type="ECO:0000256" key="4">
    <source>
        <dbReference type="ARBA" id="ARBA00022427"/>
    </source>
</evidence>
<keyword evidence="4" id="KW-0796">Tight junction</keyword>
<sequence length="297" mass="32947">MHGASKEPGVTMVLLTTKIVQRASLFVAFGGLVTTFITTFLPLWKTMNSELNEMENWYEGLWHTCIFTEEVGLHCKAFESLLALPPVTLASRILMCVSITTGFLGVSAAFFGLDGVEIGAGRDRIKRGLLITGGVLVWVSGITTLVPVSLIAYVMVVEFWDEGLPDVMPRWEYGEAMFSAWFSGLLLVMGGSFLFVAVCMRDREAEQQREIFSPSHELRPRTQHYLKTEVSPARSFLSGEAGEGYCFEAGVDDVNPVPSYVQWLSCDMAERAKQAQNSLLQSCVHLHLHSLWPIVSV</sequence>
<dbReference type="Pfam" id="PF00822">
    <property type="entry name" value="PMP22_Claudin"/>
    <property type="match status" value="1"/>
</dbReference>
<feature type="transmembrane region" description="Helical" evidence="10">
    <location>
        <begin position="176"/>
        <end position="199"/>
    </location>
</feature>
<evidence type="ECO:0000256" key="10">
    <source>
        <dbReference type="SAM" id="Phobius"/>
    </source>
</evidence>
<protein>
    <recommendedName>
        <fullName evidence="13">Claudin</fullName>
    </recommendedName>
</protein>
<dbReference type="GO" id="GO:0005923">
    <property type="term" value="C:bicellular tight junction"/>
    <property type="evidence" value="ECO:0007669"/>
    <property type="project" value="UniProtKB-SubCell"/>
</dbReference>
<dbReference type="PROSITE" id="PS01346">
    <property type="entry name" value="CLAUDIN"/>
    <property type="match status" value="1"/>
</dbReference>
<dbReference type="Gene3D" id="1.20.140.150">
    <property type="match status" value="1"/>
</dbReference>
<feature type="transmembrane region" description="Helical" evidence="10">
    <location>
        <begin position="25"/>
        <end position="44"/>
    </location>
</feature>
<evidence type="ECO:0000256" key="5">
    <source>
        <dbReference type="ARBA" id="ARBA00022475"/>
    </source>
</evidence>
<evidence type="ECO:0000256" key="9">
    <source>
        <dbReference type="ARBA" id="ARBA00023136"/>
    </source>
</evidence>
<dbReference type="Proteomes" id="UP001274896">
    <property type="component" value="Unassembled WGS sequence"/>
</dbReference>
<comment type="similarity">
    <text evidence="3">Belongs to the claudin family.</text>
</comment>
<feature type="transmembrane region" description="Helical" evidence="10">
    <location>
        <begin position="128"/>
        <end position="156"/>
    </location>
</feature>
<name>A0AAE0Q5Q6_9TELE</name>
<evidence type="ECO:0000256" key="3">
    <source>
        <dbReference type="ARBA" id="ARBA00008295"/>
    </source>
</evidence>
<evidence type="ECO:0000256" key="6">
    <source>
        <dbReference type="ARBA" id="ARBA00022692"/>
    </source>
</evidence>
<dbReference type="PANTHER" id="PTHR12002">
    <property type="entry name" value="CLAUDIN"/>
    <property type="match status" value="1"/>
</dbReference>
<reference evidence="11" key="1">
    <citation type="submission" date="2023-06" db="EMBL/GenBank/DDBJ databases">
        <title>Male Hemibagrus guttatus genome.</title>
        <authorList>
            <person name="Bian C."/>
        </authorList>
    </citation>
    <scope>NUCLEOTIDE SEQUENCE</scope>
    <source>
        <strain evidence="11">Male_cb2023</strain>
        <tissue evidence="11">Muscle</tissue>
    </source>
</reference>
<evidence type="ECO:0000313" key="12">
    <source>
        <dbReference type="Proteomes" id="UP001274896"/>
    </source>
</evidence>
<evidence type="ECO:0000313" key="11">
    <source>
        <dbReference type="EMBL" id="KAK3514243.1"/>
    </source>
</evidence>
<dbReference type="GO" id="GO:0005198">
    <property type="term" value="F:structural molecule activity"/>
    <property type="evidence" value="ECO:0007669"/>
    <property type="project" value="InterPro"/>
</dbReference>
<dbReference type="EMBL" id="JAUCMX010000021">
    <property type="protein sequence ID" value="KAK3514243.1"/>
    <property type="molecule type" value="Genomic_DNA"/>
</dbReference>
<keyword evidence="12" id="KW-1185">Reference proteome</keyword>
<gene>
    <name evidence="11" type="ORF">QTP70_010911</name>
</gene>
<evidence type="ECO:0000256" key="2">
    <source>
        <dbReference type="ARBA" id="ARBA00004651"/>
    </source>
</evidence>
<dbReference type="AlphaFoldDB" id="A0AAE0Q5Q6"/>
<feature type="transmembrane region" description="Helical" evidence="10">
    <location>
        <begin position="89"/>
        <end position="116"/>
    </location>
</feature>
<proteinExistence type="inferred from homology"/>
<keyword evidence="9 10" id="KW-0472">Membrane</keyword>
<dbReference type="InterPro" id="IPR004031">
    <property type="entry name" value="PMP22/EMP/MP20/Claudin"/>
</dbReference>
<keyword evidence="5" id="KW-1003">Cell membrane</keyword>
<dbReference type="InterPro" id="IPR006187">
    <property type="entry name" value="Claudin"/>
</dbReference>
<comment type="subcellular location">
    <subcellularLocation>
        <location evidence="1">Cell junction</location>
        <location evidence="1">Tight junction</location>
    </subcellularLocation>
    <subcellularLocation>
        <location evidence="2">Cell membrane</location>
        <topology evidence="2">Multi-pass membrane protein</topology>
    </subcellularLocation>
</comment>
<keyword evidence="7" id="KW-0965">Cell junction</keyword>
<evidence type="ECO:0008006" key="13">
    <source>
        <dbReference type="Google" id="ProtNLM"/>
    </source>
</evidence>
<keyword evidence="8 10" id="KW-1133">Transmembrane helix</keyword>
<dbReference type="InterPro" id="IPR017974">
    <property type="entry name" value="Claudin_CS"/>
</dbReference>
<evidence type="ECO:0000256" key="7">
    <source>
        <dbReference type="ARBA" id="ARBA00022949"/>
    </source>
</evidence>
<dbReference type="GO" id="GO:0005886">
    <property type="term" value="C:plasma membrane"/>
    <property type="evidence" value="ECO:0007669"/>
    <property type="project" value="UniProtKB-SubCell"/>
</dbReference>
<dbReference type="PRINTS" id="PR01077">
    <property type="entry name" value="CLAUDIN"/>
</dbReference>